<organism evidence="3 4">
    <name type="scientific">Sphaeroforma arctica JP610</name>
    <dbReference type="NCBI Taxonomy" id="667725"/>
    <lineage>
        <taxon>Eukaryota</taxon>
        <taxon>Ichthyosporea</taxon>
        <taxon>Ichthyophonida</taxon>
        <taxon>Sphaeroforma</taxon>
    </lineage>
</organism>
<dbReference type="Proteomes" id="UP000054560">
    <property type="component" value="Unassembled WGS sequence"/>
</dbReference>
<dbReference type="RefSeq" id="XP_014145447.1">
    <property type="nucleotide sequence ID" value="XM_014289972.1"/>
</dbReference>
<gene>
    <name evidence="3" type="ORF">SARC_15913</name>
</gene>
<keyword evidence="1" id="KW-0812">Transmembrane</keyword>
<keyword evidence="1" id="KW-0472">Membrane</keyword>
<reference evidence="3 4" key="1">
    <citation type="submission" date="2011-02" db="EMBL/GenBank/DDBJ databases">
        <title>The Genome Sequence of Sphaeroforma arctica JP610.</title>
        <authorList>
            <consortium name="The Broad Institute Genome Sequencing Platform"/>
            <person name="Russ C."/>
            <person name="Cuomo C."/>
            <person name="Young S.K."/>
            <person name="Zeng Q."/>
            <person name="Gargeya S."/>
            <person name="Alvarado L."/>
            <person name="Berlin A."/>
            <person name="Chapman S.B."/>
            <person name="Chen Z."/>
            <person name="Freedman E."/>
            <person name="Gellesch M."/>
            <person name="Goldberg J."/>
            <person name="Griggs A."/>
            <person name="Gujja S."/>
            <person name="Heilman E."/>
            <person name="Heiman D."/>
            <person name="Howarth C."/>
            <person name="Mehta T."/>
            <person name="Neiman D."/>
            <person name="Pearson M."/>
            <person name="Roberts A."/>
            <person name="Saif S."/>
            <person name="Shea T."/>
            <person name="Shenoy N."/>
            <person name="Sisk P."/>
            <person name="Stolte C."/>
            <person name="Sykes S."/>
            <person name="White J."/>
            <person name="Yandava C."/>
            <person name="Burger G."/>
            <person name="Gray M.W."/>
            <person name="Holland P.W.H."/>
            <person name="King N."/>
            <person name="Lang F.B.F."/>
            <person name="Roger A.J."/>
            <person name="Ruiz-Trillo I."/>
            <person name="Haas B."/>
            <person name="Nusbaum C."/>
            <person name="Birren B."/>
        </authorList>
    </citation>
    <scope>NUCLEOTIDE SEQUENCE [LARGE SCALE GENOMIC DNA]</scope>
    <source>
        <strain evidence="3 4">JP610</strain>
    </source>
</reference>
<sequence length="93" mass="10760">TVSYSDTKICHLTRDRYKDTMVRGLKIFFWFPFGLVLALFHVAFGVILCLLVVGLPYGLKHFRLVRTSFCPFDIELAEPVKVMRDTNIWGSEC</sequence>
<accession>A0A0L0F4A6</accession>
<protein>
    <recommendedName>
        <fullName evidence="2">Inner membrane component domain-containing protein</fullName>
    </recommendedName>
</protein>
<keyword evidence="1" id="KW-1133">Transmembrane helix</keyword>
<evidence type="ECO:0000313" key="4">
    <source>
        <dbReference type="Proteomes" id="UP000054560"/>
    </source>
</evidence>
<feature type="transmembrane region" description="Helical" evidence="1">
    <location>
        <begin position="27"/>
        <end position="53"/>
    </location>
</feature>
<dbReference type="InterPro" id="IPR005185">
    <property type="entry name" value="YccF"/>
</dbReference>
<dbReference type="AlphaFoldDB" id="A0A0L0F4A6"/>
<evidence type="ECO:0000313" key="3">
    <source>
        <dbReference type="EMBL" id="KNC71545.1"/>
    </source>
</evidence>
<keyword evidence="4" id="KW-1185">Reference proteome</keyword>
<name>A0A0L0F4A6_9EUKA</name>
<evidence type="ECO:0000259" key="2">
    <source>
        <dbReference type="Pfam" id="PF03733"/>
    </source>
</evidence>
<proteinExistence type="predicted"/>
<dbReference type="Pfam" id="PF03733">
    <property type="entry name" value="YccF"/>
    <property type="match status" value="1"/>
</dbReference>
<feature type="non-terminal residue" evidence="3">
    <location>
        <position position="1"/>
    </location>
</feature>
<dbReference type="GeneID" id="25916417"/>
<feature type="domain" description="Inner membrane component" evidence="2">
    <location>
        <begin position="27"/>
        <end position="72"/>
    </location>
</feature>
<dbReference type="OrthoDB" id="16982at2759"/>
<evidence type="ECO:0000256" key="1">
    <source>
        <dbReference type="SAM" id="Phobius"/>
    </source>
</evidence>
<dbReference type="EMBL" id="KQ248573">
    <property type="protein sequence ID" value="KNC71545.1"/>
    <property type="molecule type" value="Genomic_DNA"/>
</dbReference>